<dbReference type="AlphaFoldDB" id="H1XYP7"/>
<name>H1XYP7_CALAY</name>
<dbReference type="EMBL" id="CM001402">
    <property type="protein sequence ID" value="EHO40916.1"/>
    <property type="molecule type" value="Genomic_DNA"/>
</dbReference>
<dbReference type="Proteomes" id="UP000183868">
    <property type="component" value="Chromosome"/>
</dbReference>
<dbReference type="Pfam" id="PF13424">
    <property type="entry name" value="TPR_12"/>
    <property type="match status" value="1"/>
</dbReference>
<dbReference type="KEGG" id="caby:Cabys_3828"/>
<dbReference type="PANTHER" id="PTHR45586:SF1">
    <property type="entry name" value="LIPOPOLYSACCHARIDE ASSEMBLY PROTEIN B"/>
    <property type="match status" value="1"/>
</dbReference>
<dbReference type="InterPro" id="IPR011990">
    <property type="entry name" value="TPR-like_helical_dom_sf"/>
</dbReference>
<protein>
    <submittedName>
        <fullName evidence="5">Tetratricopeptide TPR_2 repeat-containing protein</fullName>
    </submittedName>
    <submittedName>
        <fullName evidence="4">Tetratricopeptide repeat-containing protein</fullName>
    </submittedName>
</protein>
<keyword evidence="1" id="KW-0677">Repeat</keyword>
<evidence type="ECO:0000256" key="2">
    <source>
        <dbReference type="ARBA" id="ARBA00022803"/>
    </source>
</evidence>
<dbReference type="InterPro" id="IPR051012">
    <property type="entry name" value="CellSynth/LPSAsmb/PSIAsmb"/>
</dbReference>
<keyword evidence="2 3" id="KW-0802">TPR repeat</keyword>
<dbReference type="Pfam" id="PF13432">
    <property type="entry name" value="TPR_16"/>
    <property type="match status" value="1"/>
</dbReference>
<dbReference type="HOGENOM" id="CLU_893346_0_0_0"/>
<dbReference type="InterPro" id="IPR019734">
    <property type="entry name" value="TPR_rpt"/>
</dbReference>
<evidence type="ECO:0000313" key="4">
    <source>
        <dbReference type="EMBL" id="APF20573.1"/>
    </source>
</evidence>
<reference evidence="4 7" key="2">
    <citation type="submission" date="2016-11" db="EMBL/GenBank/DDBJ databases">
        <title>Genomic analysis of Caldithrix abyssi and proposal of a novel bacterial phylum Caldithrichaeota.</title>
        <authorList>
            <person name="Kublanov I."/>
            <person name="Sigalova O."/>
            <person name="Gavrilov S."/>
            <person name="Lebedinsky A."/>
            <person name="Ivanova N."/>
            <person name="Daum C."/>
            <person name="Reddy T."/>
            <person name="Klenk H.P."/>
            <person name="Goker M."/>
            <person name="Reva O."/>
            <person name="Miroshnichenko M."/>
            <person name="Kyprides N."/>
            <person name="Woyke T."/>
            <person name="Gelfand M."/>
        </authorList>
    </citation>
    <scope>NUCLEOTIDE SEQUENCE [LARGE SCALE GENOMIC DNA]</scope>
    <source>
        <strain evidence="4 7">LF13</strain>
    </source>
</reference>
<evidence type="ECO:0000256" key="1">
    <source>
        <dbReference type="ARBA" id="ARBA00022737"/>
    </source>
</evidence>
<organism evidence="5 6">
    <name type="scientific">Caldithrix abyssi DSM 13497</name>
    <dbReference type="NCBI Taxonomy" id="880073"/>
    <lineage>
        <taxon>Bacteria</taxon>
        <taxon>Pseudomonadati</taxon>
        <taxon>Calditrichota</taxon>
        <taxon>Calditrichia</taxon>
        <taxon>Calditrichales</taxon>
        <taxon>Calditrichaceae</taxon>
        <taxon>Caldithrix</taxon>
    </lineage>
</organism>
<reference evidence="5 6" key="1">
    <citation type="submission" date="2011-09" db="EMBL/GenBank/DDBJ databases">
        <title>The permanent draft genome of Caldithrix abyssi DSM 13497.</title>
        <authorList>
            <consortium name="US DOE Joint Genome Institute (JGI-PGF)"/>
            <person name="Lucas S."/>
            <person name="Han J."/>
            <person name="Lapidus A."/>
            <person name="Bruce D."/>
            <person name="Goodwin L."/>
            <person name="Pitluck S."/>
            <person name="Peters L."/>
            <person name="Kyrpides N."/>
            <person name="Mavromatis K."/>
            <person name="Ivanova N."/>
            <person name="Mikhailova N."/>
            <person name="Chertkov O."/>
            <person name="Detter J.C."/>
            <person name="Tapia R."/>
            <person name="Han C."/>
            <person name="Land M."/>
            <person name="Hauser L."/>
            <person name="Markowitz V."/>
            <person name="Cheng J.-F."/>
            <person name="Hugenholtz P."/>
            <person name="Woyke T."/>
            <person name="Wu D."/>
            <person name="Spring S."/>
            <person name="Brambilla E."/>
            <person name="Klenk H.-P."/>
            <person name="Eisen J.A."/>
        </authorList>
    </citation>
    <scope>NUCLEOTIDE SEQUENCE [LARGE SCALE GENOMIC DNA]</scope>
    <source>
        <strain evidence="5 6">DSM 13497</strain>
    </source>
</reference>
<dbReference type="Gene3D" id="1.25.40.10">
    <property type="entry name" value="Tetratricopeptide repeat domain"/>
    <property type="match status" value="2"/>
</dbReference>
<dbReference type="InParanoid" id="H1XYP7"/>
<sequence precursor="true">MKYLFFFFWLFTALLVAQTPYLKQVEHLIHQHQFDQALELLKAHQTDPEALYYQSVIHLVRGNINRAIELAEKGLAKAQDKDRFYEWLGDIYSVKAQTANIFSAMLTAANIKKNWQKAIEFNPDNLKAKEKLFMFYLMAPQMAGGDQEQALKLAKEVAQKDTLRGRLLMARYYQKQKDVKRAEETYLSAFNQAPDSIHVLRELASFYMKQKQFEKARKYVRKILELKPQQAESYDFFGDFYLQQDKLDSALTQYEKAIEIDPFLYRIQFKKAKVLARLGRKNEARAIAQKLLNEEVFFTMKRQLKKFIDEL</sequence>
<evidence type="ECO:0000313" key="7">
    <source>
        <dbReference type="Proteomes" id="UP000183868"/>
    </source>
</evidence>
<dbReference type="SUPFAM" id="SSF48452">
    <property type="entry name" value="TPR-like"/>
    <property type="match status" value="2"/>
</dbReference>
<dbReference type="PROSITE" id="PS50005">
    <property type="entry name" value="TPR"/>
    <property type="match status" value="2"/>
</dbReference>
<dbReference type="RefSeq" id="WP_006927992.1">
    <property type="nucleotide sequence ID" value="NZ_CM001402.1"/>
</dbReference>
<accession>H1XYP7</accession>
<evidence type="ECO:0000256" key="3">
    <source>
        <dbReference type="PROSITE-ProRule" id="PRU00339"/>
    </source>
</evidence>
<feature type="repeat" description="TPR" evidence="3">
    <location>
        <begin position="231"/>
        <end position="264"/>
    </location>
</feature>
<gene>
    <name evidence="4" type="ORF">Cabys_3828</name>
    <name evidence="5" type="ORF">Calab_1291</name>
</gene>
<proteinExistence type="predicted"/>
<dbReference type="SMART" id="SM00028">
    <property type="entry name" value="TPR"/>
    <property type="match status" value="5"/>
</dbReference>
<dbReference type="OrthoDB" id="192575at2"/>
<dbReference type="eggNOG" id="COG0457">
    <property type="taxonomic scope" value="Bacteria"/>
</dbReference>
<feature type="repeat" description="TPR" evidence="3">
    <location>
        <begin position="197"/>
        <end position="230"/>
    </location>
</feature>
<dbReference type="PaxDb" id="880073-Calab_1291"/>
<dbReference type="Proteomes" id="UP000004671">
    <property type="component" value="Chromosome"/>
</dbReference>
<keyword evidence="6" id="KW-1185">Reference proteome</keyword>
<dbReference type="STRING" id="880073.Cabys_3828"/>
<evidence type="ECO:0000313" key="6">
    <source>
        <dbReference type="Proteomes" id="UP000004671"/>
    </source>
</evidence>
<evidence type="ECO:0000313" key="5">
    <source>
        <dbReference type="EMBL" id="EHO40916.1"/>
    </source>
</evidence>
<dbReference type="EMBL" id="CP018099">
    <property type="protein sequence ID" value="APF20573.1"/>
    <property type="molecule type" value="Genomic_DNA"/>
</dbReference>
<dbReference type="PROSITE" id="PS50293">
    <property type="entry name" value="TPR_REGION"/>
    <property type="match status" value="1"/>
</dbReference>
<dbReference type="PANTHER" id="PTHR45586">
    <property type="entry name" value="TPR REPEAT-CONTAINING PROTEIN PA4667"/>
    <property type="match status" value="1"/>
</dbReference>